<organism evidence="1 2">
    <name type="scientific">Heliorestis convoluta</name>
    <dbReference type="NCBI Taxonomy" id="356322"/>
    <lineage>
        <taxon>Bacteria</taxon>
        <taxon>Bacillati</taxon>
        <taxon>Bacillota</taxon>
        <taxon>Clostridia</taxon>
        <taxon>Eubacteriales</taxon>
        <taxon>Heliobacteriaceae</taxon>
        <taxon>Heliorestis</taxon>
    </lineage>
</organism>
<dbReference type="EMBL" id="CP045875">
    <property type="protein sequence ID" value="QGG48177.1"/>
    <property type="molecule type" value="Genomic_DNA"/>
</dbReference>
<keyword evidence="1" id="KW-0282">Flagellum</keyword>
<dbReference type="Pfam" id="PF06289">
    <property type="entry name" value="FlbD"/>
    <property type="match status" value="1"/>
</dbReference>
<dbReference type="KEGG" id="hcv:FTV88_2079"/>
<keyword evidence="1" id="KW-0966">Cell projection</keyword>
<dbReference type="InterPro" id="IPR009384">
    <property type="entry name" value="SwrD-like"/>
</dbReference>
<dbReference type="Proteomes" id="UP000366051">
    <property type="component" value="Chromosome"/>
</dbReference>
<reference evidence="2" key="1">
    <citation type="submission" date="2019-11" db="EMBL/GenBank/DDBJ databases">
        <title>Genome sequence of Heliorestis convoluta strain HH, an alkaliphilic and minimalistic phototrophic bacterium from a soda lake in Egypt.</title>
        <authorList>
            <person name="Dewey E.D."/>
            <person name="Stokes L.M."/>
            <person name="Burchell B.M."/>
            <person name="Shaffer K.N."/>
            <person name="Huntington A.M."/>
            <person name="Baker J.M."/>
            <person name="Nadendla S."/>
            <person name="Giglio M.G."/>
            <person name="Touchman J.W."/>
            <person name="Blankenship R.E."/>
            <person name="Madigan M.T."/>
            <person name="Sattley W.M."/>
        </authorList>
    </citation>
    <scope>NUCLEOTIDE SEQUENCE [LARGE SCALE GENOMIC DNA]</scope>
    <source>
        <strain evidence="2">HH</strain>
    </source>
</reference>
<accession>A0A5Q2MZR9</accession>
<proteinExistence type="predicted"/>
<evidence type="ECO:0000313" key="1">
    <source>
        <dbReference type="EMBL" id="QGG48177.1"/>
    </source>
</evidence>
<dbReference type="AlphaFoldDB" id="A0A5Q2MZR9"/>
<protein>
    <submittedName>
        <fullName evidence="1">Flagellar family protein</fullName>
    </submittedName>
</protein>
<keyword evidence="1" id="KW-0969">Cilium</keyword>
<dbReference type="PANTHER" id="PTHR39185">
    <property type="entry name" value="SWARMING MOTILITY PROTEIN SWRD"/>
    <property type="match status" value="1"/>
</dbReference>
<dbReference type="OrthoDB" id="9799862at2"/>
<sequence>MIKVTRLNQREMVVNADLIEFIESTPDTLLTLTTGKKVLITESVDEVIARVIFYKKAYHRGIDSNDPLEEKRRS</sequence>
<evidence type="ECO:0000313" key="2">
    <source>
        <dbReference type="Proteomes" id="UP000366051"/>
    </source>
</evidence>
<keyword evidence="2" id="KW-1185">Reference proteome</keyword>
<gene>
    <name evidence="1" type="primary">flbD</name>
    <name evidence="1" type="ORF">FTV88_2079</name>
</gene>
<name>A0A5Q2MZR9_9FIRM</name>
<dbReference type="RefSeq" id="WP_153725420.1">
    <property type="nucleotide sequence ID" value="NZ_CP045875.1"/>
</dbReference>
<dbReference type="PANTHER" id="PTHR39185:SF1">
    <property type="entry name" value="SWARMING MOTILITY PROTEIN SWRD"/>
    <property type="match status" value="1"/>
</dbReference>